<dbReference type="EMBL" id="GDHC01018798">
    <property type="protein sequence ID" value="JAP99830.1"/>
    <property type="molecule type" value="Transcribed_RNA"/>
</dbReference>
<dbReference type="AlphaFoldDB" id="A0A146KTL8"/>
<reference evidence="1" key="1">
    <citation type="journal article" date="2016" name="Gigascience">
        <title>De novo construction of an expanded transcriptome assembly for the western tarnished plant bug, Lygus hesperus.</title>
        <authorList>
            <person name="Tassone E.E."/>
            <person name="Geib S.M."/>
            <person name="Hall B."/>
            <person name="Fabrick J.A."/>
            <person name="Brent C.S."/>
            <person name="Hull J.J."/>
        </authorList>
    </citation>
    <scope>NUCLEOTIDE SEQUENCE</scope>
</reference>
<accession>A0A146KTL8</accession>
<sequence length="99" mass="11418">MHLLTMANPRIKQKNQPFYIQIRHLCTVECPVKEGDYTSQAFRVTSEQPRYHLNAFSTLLPYQDLMLPGSSQCFSPSTFAFLERRSARFVDGPRVPGRP</sequence>
<gene>
    <name evidence="1" type="ORF">g.87489</name>
</gene>
<name>A0A146KTL8_LYGHE</name>
<protein>
    <submittedName>
        <fullName evidence="1">Uncharacterized protein</fullName>
    </submittedName>
</protein>
<proteinExistence type="predicted"/>
<evidence type="ECO:0000313" key="1">
    <source>
        <dbReference type="EMBL" id="JAP99830.1"/>
    </source>
</evidence>
<organism evidence="1">
    <name type="scientific">Lygus hesperus</name>
    <name type="common">Western plant bug</name>
    <dbReference type="NCBI Taxonomy" id="30085"/>
    <lineage>
        <taxon>Eukaryota</taxon>
        <taxon>Metazoa</taxon>
        <taxon>Ecdysozoa</taxon>
        <taxon>Arthropoda</taxon>
        <taxon>Hexapoda</taxon>
        <taxon>Insecta</taxon>
        <taxon>Pterygota</taxon>
        <taxon>Neoptera</taxon>
        <taxon>Paraneoptera</taxon>
        <taxon>Hemiptera</taxon>
        <taxon>Heteroptera</taxon>
        <taxon>Panheteroptera</taxon>
        <taxon>Cimicomorpha</taxon>
        <taxon>Miridae</taxon>
        <taxon>Mirini</taxon>
        <taxon>Lygus</taxon>
    </lineage>
</organism>